<organism evidence="2 3">
    <name type="scientific">Corynebacterium stercoris</name>
    <dbReference type="NCBI Taxonomy" id="2943490"/>
    <lineage>
        <taxon>Bacteria</taxon>
        <taxon>Bacillati</taxon>
        <taxon>Actinomycetota</taxon>
        <taxon>Actinomycetes</taxon>
        <taxon>Mycobacteriales</taxon>
        <taxon>Corynebacteriaceae</taxon>
        <taxon>Corynebacterium</taxon>
    </lineage>
</organism>
<feature type="compositionally biased region" description="Low complexity" evidence="1">
    <location>
        <begin position="35"/>
        <end position="47"/>
    </location>
</feature>
<evidence type="ECO:0000313" key="2">
    <source>
        <dbReference type="EMBL" id="MCP1386666.1"/>
    </source>
</evidence>
<name>A0ABT1FY76_9CORY</name>
<evidence type="ECO:0000313" key="3">
    <source>
        <dbReference type="Proteomes" id="UP001204000"/>
    </source>
</evidence>
<evidence type="ECO:0000256" key="1">
    <source>
        <dbReference type="SAM" id="MobiDB-lite"/>
    </source>
</evidence>
<evidence type="ECO:0008006" key="4">
    <source>
        <dbReference type="Google" id="ProtNLM"/>
    </source>
</evidence>
<proteinExistence type="predicted"/>
<comment type="caution">
    <text evidence="2">The sequence shown here is derived from an EMBL/GenBank/DDBJ whole genome shotgun (WGS) entry which is preliminary data.</text>
</comment>
<dbReference type="RefSeq" id="WP_253575320.1">
    <property type="nucleotide sequence ID" value="NZ_JAMFTQ010000001.1"/>
</dbReference>
<gene>
    <name evidence="2" type="ORF">M5J20_00425</name>
</gene>
<sequence>MRLPFTLEQIIGAVAALLTAVGIVAALGTSLTDGSSKATSAESTETTLPHPGIGSGIPQPFPGVNGGTGPAVRPGDTLPNRDLVAVSERSWDSWERVAGKPNAVRIFYWGGAPACSGEYVEVEETSASVNVRLFAGAPKGGPDACIAVAVARSMVVTLDVSLGDRVVTQTRGVKPPRRDIIPMPTVPVVVATQ</sequence>
<accession>A0ABT1FY76</accession>
<feature type="region of interest" description="Disordered" evidence="1">
    <location>
        <begin position="32"/>
        <end position="55"/>
    </location>
</feature>
<dbReference type="Proteomes" id="UP001204000">
    <property type="component" value="Unassembled WGS sequence"/>
</dbReference>
<protein>
    <recommendedName>
        <fullName evidence="4">Serine/threonine protein kinase</fullName>
    </recommendedName>
</protein>
<dbReference type="EMBL" id="JAMFTQ010000001">
    <property type="protein sequence ID" value="MCP1386666.1"/>
    <property type="molecule type" value="Genomic_DNA"/>
</dbReference>
<keyword evidence="3" id="KW-1185">Reference proteome</keyword>
<reference evidence="2" key="1">
    <citation type="submission" date="2022-05" db="EMBL/GenBank/DDBJ databases">
        <title>Corynebacterium sp. TA-R-1 sp. nov., isolated from human feces.</title>
        <authorList>
            <person name="Shamsuzzaman M."/>
            <person name="Dahal R.H."/>
        </authorList>
    </citation>
    <scope>NUCLEOTIDE SEQUENCE</scope>
    <source>
        <strain evidence="2">TA-R-1</strain>
    </source>
</reference>